<dbReference type="GO" id="GO:0016298">
    <property type="term" value="F:lipase activity"/>
    <property type="evidence" value="ECO:0007669"/>
    <property type="project" value="InterPro"/>
</dbReference>
<dbReference type="InterPro" id="IPR029058">
    <property type="entry name" value="AB_hydrolase_fold"/>
</dbReference>
<dbReference type="PANTHER" id="PTHR11610">
    <property type="entry name" value="LIPASE"/>
    <property type="match status" value="1"/>
</dbReference>
<dbReference type="GO" id="GO:0016042">
    <property type="term" value="P:lipid catabolic process"/>
    <property type="evidence" value="ECO:0007669"/>
    <property type="project" value="TreeGrafter"/>
</dbReference>
<name>A0A915L6G1_ROMCU</name>
<organism evidence="6 7">
    <name type="scientific">Romanomermis culicivorax</name>
    <name type="common">Nematode worm</name>
    <dbReference type="NCBI Taxonomy" id="13658"/>
    <lineage>
        <taxon>Eukaryota</taxon>
        <taxon>Metazoa</taxon>
        <taxon>Ecdysozoa</taxon>
        <taxon>Nematoda</taxon>
        <taxon>Enoplea</taxon>
        <taxon>Dorylaimia</taxon>
        <taxon>Mermithida</taxon>
        <taxon>Mermithoidea</taxon>
        <taxon>Mermithidae</taxon>
        <taxon>Romanomermis</taxon>
    </lineage>
</organism>
<evidence type="ECO:0000256" key="2">
    <source>
        <dbReference type="ARBA" id="ARBA00010701"/>
    </source>
</evidence>
<dbReference type="PANTHER" id="PTHR11610:SF178">
    <property type="entry name" value="LIPASE MEMBER H-A-LIKE PROTEIN"/>
    <property type="match status" value="1"/>
</dbReference>
<evidence type="ECO:0000313" key="7">
    <source>
        <dbReference type="WBParaSite" id="nRc.2.0.1.t46685-RA"/>
    </source>
</evidence>
<dbReference type="Pfam" id="PF00151">
    <property type="entry name" value="Lipase"/>
    <property type="match status" value="1"/>
</dbReference>
<reference evidence="7" key="1">
    <citation type="submission" date="2022-11" db="UniProtKB">
        <authorList>
            <consortium name="WormBaseParasite"/>
        </authorList>
    </citation>
    <scope>IDENTIFICATION</scope>
</reference>
<dbReference type="Gene3D" id="3.40.50.1820">
    <property type="entry name" value="alpha/beta hydrolase"/>
    <property type="match status" value="1"/>
</dbReference>
<accession>A0A915L6G1</accession>
<feature type="domain" description="Lipase" evidence="5">
    <location>
        <begin position="1"/>
        <end position="174"/>
    </location>
</feature>
<evidence type="ECO:0000313" key="6">
    <source>
        <dbReference type="Proteomes" id="UP000887565"/>
    </source>
</evidence>
<sequence length="280" mass="31367">MDPAGPLFACEDKATRLDPSDAKFVQVVHTNGESFLNGGLGTPERMGHVDFYPNGGQTQPGCPRSLVGKIAKKVATFDFSSLKDVSCSHSTAPLIVTDILRRSTSTVKSSKDACRFQTFACPNGKDWKWGRCFRRCQNSTQCPVPGLDLLFATTAKQPQQQYQQKIYFNTLARNNETDSPEFCGRQHLVTITSPSGAKGSIRLRLYDQKFGWSNQSKFQRSSHKLKKDIPRSEVIVSEWKIEDVSKIELNYTRYKNKILANGPMWFNLTNVTVEEASGLL</sequence>
<dbReference type="Proteomes" id="UP000887565">
    <property type="component" value="Unplaced"/>
</dbReference>
<dbReference type="GO" id="GO:0005615">
    <property type="term" value="C:extracellular space"/>
    <property type="evidence" value="ECO:0007669"/>
    <property type="project" value="TreeGrafter"/>
</dbReference>
<comment type="similarity">
    <text evidence="2 4">Belongs to the AB hydrolase superfamily. Lipase family.</text>
</comment>
<proteinExistence type="inferred from homology"/>
<evidence type="ECO:0000256" key="3">
    <source>
        <dbReference type="ARBA" id="ARBA00022525"/>
    </source>
</evidence>
<dbReference type="WBParaSite" id="nRc.2.0.1.t46685-RA">
    <property type="protein sequence ID" value="nRc.2.0.1.t46685-RA"/>
    <property type="gene ID" value="nRc.2.0.1.g46685"/>
</dbReference>
<dbReference type="InterPro" id="IPR013818">
    <property type="entry name" value="Lipase"/>
</dbReference>
<keyword evidence="6" id="KW-1185">Reference proteome</keyword>
<dbReference type="SUPFAM" id="SSF53474">
    <property type="entry name" value="alpha/beta-Hydrolases"/>
    <property type="match status" value="1"/>
</dbReference>
<dbReference type="InterPro" id="IPR000734">
    <property type="entry name" value="TAG_lipase"/>
</dbReference>
<comment type="subcellular location">
    <subcellularLocation>
        <location evidence="1">Secreted</location>
    </subcellularLocation>
</comment>
<dbReference type="AlphaFoldDB" id="A0A915L6G1"/>
<protein>
    <submittedName>
        <fullName evidence="7">Lipase domain-containing protein</fullName>
    </submittedName>
</protein>
<evidence type="ECO:0000259" key="5">
    <source>
        <dbReference type="Pfam" id="PF00151"/>
    </source>
</evidence>
<keyword evidence="3" id="KW-0964">Secreted</keyword>
<evidence type="ECO:0000256" key="4">
    <source>
        <dbReference type="RuleBase" id="RU004262"/>
    </source>
</evidence>
<evidence type="ECO:0000256" key="1">
    <source>
        <dbReference type="ARBA" id="ARBA00004613"/>
    </source>
</evidence>